<dbReference type="RefSeq" id="WP_116723348.1">
    <property type="nucleotide sequence ID" value="NZ_QCZI01000001.1"/>
</dbReference>
<sequence>MPFFSIIIPLYNKENFIENTLKSVINQSFTDFEIIIVNDGSTDASEIKAKQFIDARIRYFSKENEGVSSARNYGIALAQSDYISFIDADDYWYPNFLQEMFENINRFSNQKVFSAAIEIETSAKIIEAQYSIKKTSDCEIVNYFDASVKTTAICTSCAVFHKSLFEEIGNFDINLKSGQDTDLWIRIGLIYPVLFSWKILARYVHDSNSLSKRKEYYNKKMDFSKFTDAERKNPALRKFLDLNRFSFAIKSKLNNDKINFENLRKGIDLKNLSSKKRILLKLPATVLKTLIALNLLLIKLGLTNSVFK</sequence>
<dbReference type="CDD" id="cd00761">
    <property type="entry name" value="Glyco_tranf_GTA_type"/>
    <property type="match status" value="1"/>
</dbReference>
<reference evidence="2 3" key="1">
    <citation type="submission" date="2018-04" db="EMBL/GenBank/DDBJ databases">
        <title>Flavobacterium sp. nov., isolated from glacier ice.</title>
        <authorList>
            <person name="Liu Q."/>
            <person name="Xin Y.-H."/>
        </authorList>
    </citation>
    <scope>NUCLEOTIDE SEQUENCE [LARGE SCALE GENOMIC DNA]</scope>
    <source>
        <strain evidence="2 3">RB1R5</strain>
    </source>
</reference>
<feature type="domain" description="Glycosyltransferase 2-like" evidence="1">
    <location>
        <begin position="5"/>
        <end position="169"/>
    </location>
</feature>
<dbReference type="InterPro" id="IPR001173">
    <property type="entry name" value="Glyco_trans_2-like"/>
</dbReference>
<dbReference type="EMBL" id="QCZI01000001">
    <property type="protein sequence ID" value="PWA07201.1"/>
    <property type="molecule type" value="Genomic_DNA"/>
</dbReference>
<evidence type="ECO:0000313" key="2">
    <source>
        <dbReference type="EMBL" id="PWA07201.1"/>
    </source>
</evidence>
<evidence type="ECO:0000259" key="1">
    <source>
        <dbReference type="Pfam" id="PF00535"/>
    </source>
</evidence>
<gene>
    <name evidence="2" type="ORF">DB895_00300</name>
</gene>
<dbReference type="AlphaFoldDB" id="A0A2U1JPV6"/>
<protein>
    <submittedName>
        <fullName evidence="2">Glycosyltransferase family 2 protein</fullName>
    </submittedName>
</protein>
<evidence type="ECO:0000313" key="3">
    <source>
        <dbReference type="Proteomes" id="UP000245449"/>
    </source>
</evidence>
<proteinExistence type="predicted"/>
<keyword evidence="2" id="KW-0808">Transferase</keyword>
<dbReference type="SUPFAM" id="SSF53448">
    <property type="entry name" value="Nucleotide-diphospho-sugar transferases"/>
    <property type="match status" value="1"/>
</dbReference>
<accession>A0A2U1JPV6</accession>
<name>A0A2U1JPV6_9FLAO</name>
<comment type="caution">
    <text evidence="2">The sequence shown here is derived from an EMBL/GenBank/DDBJ whole genome shotgun (WGS) entry which is preliminary data.</text>
</comment>
<organism evidence="2 3">
    <name type="scientific">Flavobacterium psychrotolerans</name>
    <dbReference type="NCBI Taxonomy" id="2169410"/>
    <lineage>
        <taxon>Bacteria</taxon>
        <taxon>Pseudomonadati</taxon>
        <taxon>Bacteroidota</taxon>
        <taxon>Flavobacteriia</taxon>
        <taxon>Flavobacteriales</taxon>
        <taxon>Flavobacteriaceae</taxon>
        <taxon>Flavobacterium</taxon>
    </lineage>
</organism>
<dbReference type="PANTHER" id="PTHR22916:SF3">
    <property type="entry name" value="UDP-GLCNAC:BETAGAL BETA-1,3-N-ACETYLGLUCOSAMINYLTRANSFERASE-LIKE PROTEIN 1"/>
    <property type="match status" value="1"/>
</dbReference>
<dbReference type="GO" id="GO:0016758">
    <property type="term" value="F:hexosyltransferase activity"/>
    <property type="evidence" value="ECO:0007669"/>
    <property type="project" value="UniProtKB-ARBA"/>
</dbReference>
<dbReference type="Pfam" id="PF00535">
    <property type="entry name" value="Glycos_transf_2"/>
    <property type="match status" value="1"/>
</dbReference>
<dbReference type="Proteomes" id="UP000245449">
    <property type="component" value="Unassembled WGS sequence"/>
</dbReference>
<dbReference type="OrthoDB" id="6307329at2"/>
<keyword evidence="3" id="KW-1185">Reference proteome</keyword>
<dbReference type="InterPro" id="IPR029044">
    <property type="entry name" value="Nucleotide-diphossugar_trans"/>
</dbReference>
<dbReference type="Gene3D" id="3.90.550.10">
    <property type="entry name" value="Spore Coat Polysaccharide Biosynthesis Protein SpsA, Chain A"/>
    <property type="match status" value="1"/>
</dbReference>
<dbReference type="PANTHER" id="PTHR22916">
    <property type="entry name" value="GLYCOSYLTRANSFERASE"/>
    <property type="match status" value="1"/>
</dbReference>